<dbReference type="EMBL" id="JAGXEW010000046">
    <property type="protein sequence ID" value="KAK1152427.1"/>
    <property type="molecule type" value="Genomic_DNA"/>
</dbReference>
<feature type="compositionally biased region" description="Acidic residues" evidence="1">
    <location>
        <begin position="1"/>
        <end position="20"/>
    </location>
</feature>
<dbReference type="InterPro" id="IPR026178">
    <property type="entry name" value="JSRP1"/>
</dbReference>
<feature type="region of interest" description="Disordered" evidence="1">
    <location>
        <begin position="1"/>
        <end position="58"/>
    </location>
</feature>
<sequence length="326" mass="36413">MDESTFETFEGDIAPEEGLEELPAPGEILPKTTKQLRNQGAQIAKTSKGESSGVSREVEGFQTVEQELVQAQEAALPSNPPPAKQKAKPAVLEKPARKAEPSAEGPVCAEEPSPWNGITLNRCLIVAAVIVLVSMGFQTLQEAITSDDEVRDPESDLLSWSDSNPVEDKTEQPESSFFGSLMWWSWVPEEEDSEEAAAGGRRLESRRARALGSRDQEEDGGGRGRAEKHRVRRRAEGIRDLLKSKEEKKGGHDKAGRKHEEKPPKQRQQKQAEHKRSEQKRDERKRWEDSNKKSDSKGNRMSLLADKGMPKKERGKYQLKGGKRND</sequence>
<dbReference type="AlphaFoldDB" id="A0AAD8CJB6"/>
<dbReference type="PANTHER" id="PTHR22397:SF2">
    <property type="entry name" value="JUNCTIONAL SARCOPLASMIC RETICULUM PROTEIN 1"/>
    <property type="match status" value="1"/>
</dbReference>
<reference evidence="2" key="1">
    <citation type="submission" date="2022-02" db="EMBL/GenBank/DDBJ databases">
        <title>Atlantic sturgeon de novo genome assembly.</title>
        <authorList>
            <person name="Stock M."/>
            <person name="Klopp C."/>
            <person name="Guiguen Y."/>
            <person name="Cabau C."/>
            <person name="Parinello H."/>
            <person name="Santidrian Yebra-Pimentel E."/>
            <person name="Kuhl H."/>
            <person name="Dirks R.P."/>
            <person name="Guessner J."/>
            <person name="Wuertz S."/>
            <person name="Du K."/>
            <person name="Schartl M."/>
        </authorList>
    </citation>
    <scope>NUCLEOTIDE SEQUENCE</scope>
    <source>
        <strain evidence="2">STURGEONOMICS-FGT-2020</strain>
        <tissue evidence="2">Whole blood</tissue>
    </source>
</reference>
<name>A0AAD8CJB6_ACIOX</name>
<feature type="region of interest" description="Disordered" evidence="1">
    <location>
        <begin position="71"/>
        <end position="112"/>
    </location>
</feature>
<organism evidence="2 3">
    <name type="scientific">Acipenser oxyrinchus oxyrinchus</name>
    <dbReference type="NCBI Taxonomy" id="40147"/>
    <lineage>
        <taxon>Eukaryota</taxon>
        <taxon>Metazoa</taxon>
        <taxon>Chordata</taxon>
        <taxon>Craniata</taxon>
        <taxon>Vertebrata</taxon>
        <taxon>Euteleostomi</taxon>
        <taxon>Actinopterygii</taxon>
        <taxon>Chondrostei</taxon>
        <taxon>Acipenseriformes</taxon>
        <taxon>Acipenseridae</taxon>
        <taxon>Acipenser</taxon>
    </lineage>
</organism>
<feature type="region of interest" description="Disordered" evidence="1">
    <location>
        <begin position="145"/>
        <end position="175"/>
    </location>
</feature>
<feature type="compositionally biased region" description="Basic and acidic residues" evidence="1">
    <location>
        <begin position="234"/>
        <end position="298"/>
    </location>
</feature>
<evidence type="ECO:0000256" key="1">
    <source>
        <dbReference type="SAM" id="MobiDB-lite"/>
    </source>
</evidence>
<dbReference type="Proteomes" id="UP001230051">
    <property type="component" value="Unassembled WGS sequence"/>
</dbReference>
<protein>
    <submittedName>
        <fullName evidence="2">Junctional sarcoplasmic reticulum protein 1-like isoform X1</fullName>
    </submittedName>
</protein>
<accession>A0AAD8CJB6</accession>
<proteinExistence type="predicted"/>
<dbReference type="PANTHER" id="PTHR22397">
    <property type="entry name" value="JUNCTIONAL SARCOPLASMIC RETICULUM PROTEIN 1"/>
    <property type="match status" value="1"/>
</dbReference>
<dbReference type="GO" id="GO:0003009">
    <property type="term" value="P:skeletal muscle contraction"/>
    <property type="evidence" value="ECO:0007669"/>
    <property type="project" value="TreeGrafter"/>
</dbReference>
<feature type="compositionally biased region" description="Low complexity" evidence="1">
    <location>
        <begin position="21"/>
        <end position="30"/>
    </location>
</feature>
<dbReference type="GO" id="GO:0016529">
    <property type="term" value="C:sarcoplasmic reticulum"/>
    <property type="evidence" value="ECO:0007669"/>
    <property type="project" value="TreeGrafter"/>
</dbReference>
<feature type="region of interest" description="Disordered" evidence="1">
    <location>
        <begin position="189"/>
        <end position="326"/>
    </location>
</feature>
<gene>
    <name evidence="2" type="ORF">AOXY_G31097</name>
</gene>
<evidence type="ECO:0000313" key="3">
    <source>
        <dbReference type="Proteomes" id="UP001230051"/>
    </source>
</evidence>
<keyword evidence="3" id="KW-1185">Reference proteome</keyword>
<dbReference type="Pfam" id="PF15312">
    <property type="entry name" value="JSRP"/>
    <property type="match status" value="1"/>
</dbReference>
<evidence type="ECO:0000313" key="2">
    <source>
        <dbReference type="EMBL" id="KAK1152427.1"/>
    </source>
</evidence>
<feature type="compositionally biased region" description="Polar residues" evidence="1">
    <location>
        <begin position="32"/>
        <end position="54"/>
    </location>
</feature>
<feature type="compositionally biased region" description="Basic and acidic residues" evidence="1">
    <location>
        <begin position="201"/>
        <end position="225"/>
    </location>
</feature>
<comment type="caution">
    <text evidence="2">The sequence shown here is derived from an EMBL/GenBank/DDBJ whole genome shotgun (WGS) entry which is preliminary data.</text>
</comment>